<dbReference type="PROSITE" id="PS51257">
    <property type="entry name" value="PROKAR_LIPOPROTEIN"/>
    <property type="match status" value="1"/>
</dbReference>
<evidence type="ECO:0000313" key="5">
    <source>
        <dbReference type="Proteomes" id="UP000247523"/>
    </source>
</evidence>
<dbReference type="Proteomes" id="UP000247523">
    <property type="component" value="Unassembled WGS sequence"/>
</dbReference>
<dbReference type="RefSeq" id="WP_094378255.1">
    <property type="nucleotide sequence ID" value="NZ_NOKA02000071.1"/>
</dbReference>
<keyword evidence="4" id="KW-1185">Reference proteome</keyword>
<gene>
    <name evidence="2" type="ORF">C8E03_10885</name>
    <name evidence="3" type="ORF">CG710_018680</name>
</gene>
<name>A0A255I897_9FIRM</name>
<protein>
    <submittedName>
        <fullName evidence="3">Uncharacterized protein</fullName>
    </submittedName>
</protein>
<dbReference type="Proteomes" id="UP000216411">
    <property type="component" value="Unassembled WGS sequence"/>
</dbReference>
<comment type="caution">
    <text evidence="3">The sequence shown here is derived from an EMBL/GenBank/DDBJ whole genome shotgun (WGS) entry which is preliminary data.</text>
</comment>
<dbReference type="EMBL" id="QICS01000008">
    <property type="protein sequence ID" value="PXV88362.1"/>
    <property type="molecule type" value="Genomic_DNA"/>
</dbReference>
<keyword evidence="1" id="KW-0732">Signal</keyword>
<reference evidence="2 5" key="2">
    <citation type="submission" date="2018-05" db="EMBL/GenBank/DDBJ databases">
        <title>Genomic Encyclopedia of Type Strains, Phase IV (KMG-IV): sequencing the most valuable type-strain genomes for metagenomic binning, comparative biology and taxonomic classification.</title>
        <authorList>
            <person name="Goeker M."/>
        </authorList>
    </citation>
    <scope>NUCLEOTIDE SEQUENCE [LARGE SCALE GENOMIC DNA]</scope>
    <source>
        <strain evidence="2 5">DSM 28816</strain>
    </source>
</reference>
<evidence type="ECO:0000313" key="4">
    <source>
        <dbReference type="Proteomes" id="UP000216411"/>
    </source>
</evidence>
<accession>A0A255I897</accession>
<evidence type="ECO:0000313" key="2">
    <source>
        <dbReference type="EMBL" id="PXV88362.1"/>
    </source>
</evidence>
<reference evidence="3" key="3">
    <citation type="submission" date="2018-07" db="EMBL/GenBank/DDBJ databases">
        <authorList>
            <person name="Quirk P.G."/>
            <person name="Krulwich T.A."/>
        </authorList>
    </citation>
    <scope>NUCLEOTIDE SEQUENCE</scope>
    <source>
        <strain evidence="3">CCRI-19302</strain>
    </source>
</reference>
<feature type="chain" id="PRO_5038223309" evidence="1">
    <location>
        <begin position="22"/>
        <end position="365"/>
    </location>
</feature>
<dbReference type="EMBL" id="NOKA02000071">
    <property type="protein sequence ID" value="RDY29100.1"/>
    <property type="molecule type" value="Genomic_DNA"/>
</dbReference>
<evidence type="ECO:0000313" key="3">
    <source>
        <dbReference type="EMBL" id="RDY29100.1"/>
    </source>
</evidence>
<feature type="signal peptide" evidence="1">
    <location>
        <begin position="1"/>
        <end position="21"/>
    </location>
</feature>
<proteinExistence type="predicted"/>
<sequence length="365" mass="41237">MKLQIKLLLISAILLTLFTSACNNTHTSNTVENISNNTSSHISKTLDTNLEVNADVISSPSSTLPVYNAHIYEPSAQQVQKAFFYDAPESELIYQSDTTEDDYSYKLKYQNRAYHYLGFQSYSNYDYYNYFTLISYFPDSAYELPQNFDNAGIKDAGSLSFMTKEDALSLVKNASNILGLYLEDTPFTCIALNSESLSTLYDYIGGSPELFYSEKDISFENDKGCYYIVWNQKSVNGESIMSENYSSNTLSGIGNCRGDYISAIVNEEGIVTFNSKVNYELDKSKCDEQIIDVEAALNCIKEKYSYIILEDPITITEINFCYTYTLIDRNSLTYEFIPTWSILSHNASDDSYSLTAINAVTGKIF</sequence>
<evidence type="ECO:0000256" key="1">
    <source>
        <dbReference type="SAM" id="SignalP"/>
    </source>
</evidence>
<organism evidence="3 4">
    <name type="scientific">Lachnotalea glycerini</name>
    <dbReference type="NCBI Taxonomy" id="1763509"/>
    <lineage>
        <taxon>Bacteria</taxon>
        <taxon>Bacillati</taxon>
        <taxon>Bacillota</taxon>
        <taxon>Clostridia</taxon>
        <taxon>Lachnospirales</taxon>
        <taxon>Lachnospiraceae</taxon>
        <taxon>Lachnotalea</taxon>
    </lineage>
</organism>
<dbReference type="AlphaFoldDB" id="A0A255I897"/>
<reference evidence="3 4" key="1">
    <citation type="journal article" date="2017" name="Genome Announc.">
        <title>Draft Genome Sequence of a Sporulating and Motile Strain of Lachnotalea glycerini Isolated from Water in Quebec City, Canada.</title>
        <authorList>
            <person name="Maheux A.F."/>
            <person name="Boudreau D.K."/>
            <person name="Berube E."/>
            <person name="Boissinot M."/>
            <person name="Raymond F."/>
            <person name="Brodeur S."/>
            <person name="Corbeil J."/>
            <person name="Isabel S."/>
            <person name="Omar R.F."/>
            <person name="Bergeron M.G."/>
        </authorList>
    </citation>
    <scope>NUCLEOTIDE SEQUENCE [LARGE SCALE GENOMIC DNA]</scope>
    <source>
        <strain evidence="3 4">CCRI-19302</strain>
    </source>
</reference>